<feature type="region of interest" description="Disordered" evidence="15">
    <location>
        <begin position="338"/>
        <end position="374"/>
    </location>
</feature>
<dbReference type="PROSITE" id="PS01186">
    <property type="entry name" value="EGF_2"/>
    <property type="match status" value="3"/>
</dbReference>
<feature type="domain" description="Thyroglobulin type-1" evidence="19">
    <location>
        <begin position="1204"/>
        <end position="1273"/>
    </location>
</feature>
<feature type="disulfide bond" evidence="14">
    <location>
        <begin position="1470"/>
        <end position="1477"/>
    </location>
</feature>
<dbReference type="InterPro" id="IPR036857">
    <property type="entry name" value="Thyroglobulin_1_sf"/>
</dbReference>
<dbReference type="Pfam" id="PF00058">
    <property type="entry name" value="Ldl_recept_b"/>
    <property type="match status" value="3"/>
</dbReference>
<feature type="disulfide bond" evidence="14">
    <location>
        <begin position="1622"/>
        <end position="1629"/>
    </location>
</feature>
<keyword evidence="6" id="KW-0677">Repeat</keyword>
<evidence type="ECO:0000256" key="6">
    <source>
        <dbReference type="ARBA" id="ARBA00022737"/>
    </source>
</evidence>
<feature type="compositionally biased region" description="Basic and acidic residues" evidence="15">
    <location>
        <begin position="1503"/>
        <end position="1517"/>
    </location>
</feature>
<dbReference type="InterPro" id="IPR001881">
    <property type="entry name" value="EGF-like_Ca-bd_dom"/>
</dbReference>
<feature type="compositionally biased region" description="Basic and acidic residues" evidence="15">
    <location>
        <begin position="1348"/>
        <end position="1365"/>
    </location>
</feature>
<evidence type="ECO:0000256" key="4">
    <source>
        <dbReference type="ARBA" id="ARBA00022536"/>
    </source>
</evidence>
<feature type="compositionally biased region" description="Basic and acidic residues" evidence="15">
    <location>
        <begin position="965"/>
        <end position="985"/>
    </location>
</feature>
<dbReference type="PROSITE" id="PS00484">
    <property type="entry name" value="THYROGLOBULIN_1_1"/>
    <property type="match status" value="10"/>
</dbReference>
<dbReference type="InterPro" id="IPR000152">
    <property type="entry name" value="EGF-type_Asp/Asn_hydroxyl_site"/>
</dbReference>
<dbReference type="SUPFAM" id="SSF54511">
    <property type="entry name" value="GFP-like"/>
    <property type="match status" value="1"/>
</dbReference>
<dbReference type="InterPro" id="IPR024731">
    <property type="entry name" value="NELL2-like_EGF"/>
</dbReference>
<dbReference type="PANTHER" id="PTHR12352">
    <property type="entry name" value="SECRETED MODULAR CALCIUM-BINDING PROTEIN"/>
    <property type="match status" value="1"/>
</dbReference>
<dbReference type="Pfam" id="PF00086">
    <property type="entry name" value="Thyroglobulin_1"/>
    <property type="match status" value="11"/>
</dbReference>
<feature type="chain" id="PRO_5018289517" evidence="16">
    <location>
        <begin position="23"/>
        <end position="2065"/>
    </location>
</feature>
<feature type="disulfide bond" evidence="14">
    <location>
        <begin position="1546"/>
        <end position="1553"/>
    </location>
</feature>
<sequence>MTWDKIAVLFLQLLWTVHRVTAIHRHDIYPYGMLYGDVSLQEGDDETSEVITLTKPMYFYEASFTNLYVATNGIISTQDLPMEKQYVDDGFPTDFPVIAPFLADIDTSKGKGFIFYRQTESPTVLKRAEADVKRGFPDATFIPTHAFIATWENVSAYEEVTRSSSPSNRVNTFQVVLAYNEKDTYALFLYPEDGLQFFGTRPKESYNVEIELPARVGFTRGELSFFFFSRTEGPYYSVTSNEQSVKNLYQKGNIREPGVWLFHVGNGYSFQNVVPAQHEAVSTKAPPVLDALFPDEDYTETDEEEYPIDPDFQDPTTTEFLEPEQDSSLLERLNQEAPLGKSPFQPSVSGPGEFPEPDPRNLPPEDVTQPQRPLPKHAILQVYPNRVKDVPPRNSGGQVFSVEERVNFDSGVIHYSTDNKETCERFQQQCSQNAHCTDYPTGFCCHCNSGFYGNGRHCLPNGAPHRVNGKVRGTVLVGGTAVQLDSIDLHAYIVVGDGRAYTAISEVLEPVGWALMPVAPIGGLFGWLFALELPNSLNGFSITGAEFTRRADVTFYPGDQRLSIIQTATGLDTQNYLNVDTHLQGSVPFIPPGATVQMEPFKDTYQYYPSLITSSSVREFTVVSAEKGAETLTFQVKQNITYRDCSHGDRRRLETQELRMERIFVMYVKEERILRYAITNKIGPLGAGETKPENVNPCYSGNHDCDTTAQCVPGEGQLFSCQCATGYSGDGRNCYDVDECAEGLSSCGAHSNCVNLPGSHRCQCEGGFEFGFDGRTCQDVDECRDQPCHAQALCSNSPGSFQCQCQPGYHGDGFQCHPQNGRPRTQCEQHRDSLQSRKDGVPLVGAFIPECDEEGQYRPQQCHGSTGHCWCVDSRGQERAGSRTPPGTPTINCYEPGPCYAGTWPGVAVACPPLWPPRSQLLFLSTFLLTRIAFIQTQNRLFKTTNNGRLFRRALQLRLSAMCKSDEHGNDTGRPKTQCEQHRDSLQSGNGGVPLVGAFIPQCDEEGQYRPQQCHGSTGHCWCVDSRGQERAGTRTSPGTPTINCDEPGRPRTQCEQHRDSLQSGDSGVPLVGAFIPECDEEGQYRSQQCHGSTGHCWCVDVRGQERAGTRTPPGAPRINCDEPGRPKTQCEQHRDSLQSGNGGFPRIGAFIPQCDEEGQYRSQQCHRSTGHCWCVDIRGQERAGTRTPPGTPRINCDEPGRPKTQCEQHRDRLQSGDSGVPLVGALIPECDEEGQYRSQQCHGSTGHCWCVDVRGQERTGTRTSPGTPTINCDEPDRPKTQCEQHRDSLQSGDSGVPLVGAFIPECDEEGQYRSQQCHGSTGHCWCVDVRGQERAGTRTPPGAPRINCDEPGRPKTQCEQHRDSLQSGNGGVPRIGAFIPQCDEEGQYRSQQCHRSTGHCWCVDIRGQERAGTRTPPGTPRINCDEPGRPKTQCEQHRDSLQSGNGGVPRIVAFIPQCDEEGQYRSQQCHGSTGHCWCVDVRGQERAGTRTPPGTPSINCDEPGRPKTQCEQHRDSLQSGNDGVPLEGAFIPECDEEGQYRSQQCHRSTGHCWCVDSRGQERAGTRTPPGTPRINCDEPGRPETQCEQHRDSLQSGNGGVPRIGAFIPECDEEGQYRPQQCHGSTGHCWCVDIRGQERAGTRTPPGAPRINCDEPVIVPPTQRPETVCERWRASLLQQYAGQPDSRHYLPQCDFSGEFNPVQCYGDSSYCWCVDRNGREVPGTRSHDAVKPACIPTVAPPTMRPLPRPDVTPPPAGTSLLYAQGQQIGVLPLNGTQMDKQRSSVLLALHGSIVVAIDYDCRERKVYWTDLAGQTINRASLEPGSESEIIINTALMSPEGLAVDVARRKLFWVDSTPDKIETANLDGSDRRVLFNTDLVNPRAIIVDSPTGTLYWTDWNREAPKIESSSVDGQNRRVLVQDGIGLPNALAYDSTTRQVCWADAGTKLLECISPNGTGRRVVHSNLNYPFSMVFFANHYYYTDWRRDGVIALSRDNQSTDEYLPDQREKLMTEPVLHGAILGECLESRCCGNRGGNVDQERADRRTRKSRQTSPSMPKCKFTNMKA</sequence>
<evidence type="ECO:0000256" key="5">
    <source>
        <dbReference type="ARBA" id="ARBA00022729"/>
    </source>
</evidence>
<dbReference type="Pfam" id="PF07645">
    <property type="entry name" value="EGF_CA"/>
    <property type="match status" value="1"/>
</dbReference>
<feature type="compositionally biased region" description="Basic and acidic residues" evidence="15">
    <location>
        <begin position="1120"/>
        <end position="1137"/>
    </location>
</feature>
<feature type="disulfide bond" evidence="14">
    <location>
        <begin position="1090"/>
        <end position="1097"/>
    </location>
</feature>
<feature type="domain" description="EGF-like" evidence="17">
    <location>
        <begin position="736"/>
        <end position="778"/>
    </location>
</feature>
<dbReference type="InterPro" id="IPR000033">
    <property type="entry name" value="LDLR_classB_rpt"/>
</dbReference>
<dbReference type="Gene3D" id="4.10.800.10">
    <property type="entry name" value="Thyroglobulin type-1"/>
    <property type="match status" value="11"/>
</dbReference>
<dbReference type="GO" id="GO:0005615">
    <property type="term" value="C:extracellular space"/>
    <property type="evidence" value="ECO:0007669"/>
    <property type="project" value="TreeGrafter"/>
</dbReference>
<feature type="region of interest" description="Disordered" evidence="15">
    <location>
        <begin position="1488"/>
        <end position="1526"/>
    </location>
</feature>
<feature type="disulfide bond" evidence="14">
    <location>
        <begin position="1242"/>
        <end position="1249"/>
    </location>
</feature>
<dbReference type="Gene3D" id="2.10.25.10">
    <property type="entry name" value="Laminin"/>
    <property type="match status" value="3"/>
</dbReference>
<feature type="compositionally biased region" description="Polar residues" evidence="15">
    <location>
        <begin position="1034"/>
        <end position="1043"/>
    </location>
</feature>
<feature type="domain" description="EGF-like" evidence="17">
    <location>
        <begin position="694"/>
        <end position="735"/>
    </location>
</feature>
<dbReference type="PROSITE" id="PS01187">
    <property type="entry name" value="EGF_CA"/>
    <property type="match status" value="1"/>
</dbReference>
<dbReference type="SMART" id="SM00135">
    <property type="entry name" value="LY"/>
    <property type="match status" value="4"/>
</dbReference>
<feature type="repeat" description="LDL-receptor class B" evidence="13">
    <location>
        <begin position="1848"/>
        <end position="1890"/>
    </location>
</feature>
<evidence type="ECO:0000256" key="3">
    <source>
        <dbReference type="ARBA" id="ARBA00022530"/>
    </source>
</evidence>
<dbReference type="InterPro" id="IPR049883">
    <property type="entry name" value="NOTCH1_EGF-like"/>
</dbReference>
<dbReference type="PROSITE" id="PS51220">
    <property type="entry name" value="NIDO"/>
    <property type="match status" value="1"/>
</dbReference>
<dbReference type="FunFam" id="4.10.800.10:FF:000001">
    <property type="entry name" value="Testican-3 isoform 2"/>
    <property type="match status" value="8"/>
</dbReference>
<feature type="region of interest" description="Disordered" evidence="15">
    <location>
        <begin position="2034"/>
        <end position="2065"/>
    </location>
</feature>
<feature type="disulfide bond" evidence="14">
    <location>
        <begin position="1166"/>
        <end position="1173"/>
    </location>
</feature>
<keyword evidence="10 14" id="KW-1015">Disulfide bond</keyword>
<feature type="domain" description="Thyroglobulin type-1" evidence="19">
    <location>
        <begin position="824"/>
        <end position="893"/>
    </location>
</feature>
<dbReference type="SMART" id="SM00682">
    <property type="entry name" value="G2F"/>
    <property type="match status" value="1"/>
</dbReference>
<evidence type="ECO:0000259" key="19">
    <source>
        <dbReference type="PROSITE" id="PS51162"/>
    </source>
</evidence>
<evidence type="ECO:0000259" key="17">
    <source>
        <dbReference type="PROSITE" id="PS50026"/>
    </source>
</evidence>
<feature type="domain" description="EGF-like" evidence="17">
    <location>
        <begin position="419"/>
        <end position="459"/>
    </location>
</feature>
<feature type="region of interest" description="Disordered" evidence="15">
    <location>
        <begin position="1108"/>
        <end position="1145"/>
    </location>
</feature>
<gene>
    <name evidence="21" type="ORF">DPX16_15287</name>
</gene>
<evidence type="ECO:0000256" key="12">
    <source>
        <dbReference type="PROSITE-ProRule" id="PRU00076"/>
    </source>
</evidence>
<feature type="domain" description="EGF-like" evidence="17">
    <location>
        <begin position="779"/>
        <end position="815"/>
    </location>
</feature>
<evidence type="ECO:0000256" key="15">
    <source>
        <dbReference type="SAM" id="MobiDB-lite"/>
    </source>
</evidence>
<feature type="repeat" description="LDL-receptor class B" evidence="13">
    <location>
        <begin position="1891"/>
        <end position="1935"/>
    </location>
</feature>
<dbReference type="InterPro" id="IPR018097">
    <property type="entry name" value="EGF_Ca-bd_CS"/>
</dbReference>
<feature type="region of interest" description="Disordered" evidence="15">
    <location>
        <begin position="1336"/>
        <end position="1373"/>
    </location>
</feature>
<dbReference type="PROSITE" id="PS51120">
    <property type="entry name" value="LDLRB"/>
    <property type="match status" value="3"/>
</dbReference>
<evidence type="ECO:0000256" key="8">
    <source>
        <dbReference type="ARBA" id="ARBA00022869"/>
    </source>
</evidence>
<feature type="region of interest" description="Disordered" evidence="15">
    <location>
        <begin position="1564"/>
        <end position="1601"/>
    </location>
</feature>
<evidence type="ECO:0000256" key="16">
    <source>
        <dbReference type="SAM" id="SignalP"/>
    </source>
</evidence>
<dbReference type="InterPro" id="IPR000742">
    <property type="entry name" value="EGF"/>
</dbReference>
<dbReference type="Gene3D" id="2.40.155.10">
    <property type="entry name" value="Green fluorescent protein"/>
    <property type="match status" value="1"/>
</dbReference>
<dbReference type="Pfam" id="PF07474">
    <property type="entry name" value="G2F"/>
    <property type="match status" value="1"/>
</dbReference>
<feature type="domain" description="Thyroglobulin type-1" evidence="19">
    <location>
        <begin position="1666"/>
        <end position="1734"/>
    </location>
</feature>
<protein>
    <submittedName>
        <fullName evidence="21">Nidogen-2</fullName>
    </submittedName>
</protein>
<accession>A0A3N0XXF9</accession>
<keyword evidence="5 16" id="KW-0732">Signal</keyword>
<feature type="domain" description="Thyroglobulin type-1" evidence="19">
    <location>
        <begin position="1280"/>
        <end position="1349"/>
    </location>
</feature>
<dbReference type="GO" id="GO:0007160">
    <property type="term" value="P:cell-matrix adhesion"/>
    <property type="evidence" value="ECO:0007669"/>
    <property type="project" value="InterPro"/>
</dbReference>
<keyword evidence="8" id="KW-0084">Basement membrane</keyword>
<feature type="compositionally biased region" description="Basic and acidic residues" evidence="15">
    <location>
        <begin position="1424"/>
        <end position="1441"/>
    </location>
</feature>
<keyword evidence="2" id="KW-0964">Secreted</keyword>
<evidence type="ECO:0000259" key="18">
    <source>
        <dbReference type="PROSITE" id="PS50993"/>
    </source>
</evidence>
<dbReference type="OrthoDB" id="6375837at2759"/>
<feature type="compositionally biased region" description="Basic and acidic residues" evidence="15">
    <location>
        <begin position="1196"/>
        <end position="1206"/>
    </location>
</feature>
<evidence type="ECO:0000313" key="22">
    <source>
        <dbReference type="Proteomes" id="UP000281406"/>
    </source>
</evidence>
<dbReference type="PROSITE" id="PS51162">
    <property type="entry name" value="THYROGLOBULIN_1_2"/>
    <property type="match status" value="11"/>
</dbReference>
<feature type="domain" description="Thyroglobulin type-1" evidence="19">
    <location>
        <begin position="1584"/>
        <end position="1653"/>
    </location>
</feature>
<feature type="disulfide bond" evidence="14">
    <location>
        <begin position="1704"/>
        <end position="1711"/>
    </location>
</feature>
<feature type="compositionally biased region" description="Basic and acidic residues" evidence="15">
    <location>
        <begin position="1576"/>
        <end position="1593"/>
    </location>
</feature>
<evidence type="ECO:0000256" key="7">
    <source>
        <dbReference type="ARBA" id="ARBA00022837"/>
    </source>
</evidence>
<feature type="region of interest" description="Disordered" evidence="15">
    <location>
        <begin position="1032"/>
        <end position="1055"/>
    </location>
</feature>
<dbReference type="EMBL" id="RJVU01059333">
    <property type="protein sequence ID" value="ROJ78762.1"/>
    <property type="molecule type" value="Genomic_DNA"/>
</dbReference>
<dbReference type="Gene3D" id="2.120.10.30">
    <property type="entry name" value="TolB, C-terminal domain"/>
    <property type="match status" value="1"/>
</dbReference>
<feature type="domain" description="Nidogen G2 beta-barrel" evidence="18">
    <location>
        <begin position="463"/>
        <end position="692"/>
    </location>
</feature>
<evidence type="ECO:0000256" key="1">
    <source>
        <dbReference type="ARBA" id="ARBA00004302"/>
    </source>
</evidence>
<feature type="compositionally biased region" description="Acidic residues" evidence="15">
    <location>
        <begin position="298"/>
        <end position="312"/>
    </location>
</feature>
<dbReference type="SMART" id="SM00181">
    <property type="entry name" value="EGF"/>
    <property type="match status" value="4"/>
</dbReference>
<feature type="disulfide bond" evidence="14">
    <location>
        <begin position="862"/>
        <end position="869"/>
    </location>
</feature>
<feature type="signal peptide" evidence="16">
    <location>
        <begin position="1"/>
        <end position="22"/>
    </location>
</feature>
<organism evidence="21 22">
    <name type="scientific">Anabarilius grahami</name>
    <name type="common">Kanglang fish</name>
    <name type="synonym">Barilius grahami</name>
    <dbReference type="NCBI Taxonomy" id="495550"/>
    <lineage>
        <taxon>Eukaryota</taxon>
        <taxon>Metazoa</taxon>
        <taxon>Chordata</taxon>
        <taxon>Craniata</taxon>
        <taxon>Vertebrata</taxon>
        <taxon>Euteleostomi</taxon>
        <taxon>Actinopterygii</taxon>
        <taxon>Neopterygii</taxon>
        <taxon>Teleostei</taxon>
        <taxon>Ostariophysi</taxon>
        <taxon>Cypriniformes</taxon>
        <taxon>Xenocyprididae</taxon>
        <taxon>Xenocypridinae</taxon>
        <taxon>Xenocypridinae incertae sedis</taxon>
        <taxon>Anabarilius</taxon>
    </lineage>
</organism>
<feature type="disulfide bond" evidence="14">
    <location>
        <begin position="1014"/>
        <end position="1021"/>
    </location>
</feature>
<comment type="subcellular location">
    <subcellularLocation>
        <location evidence="1">Secreted</location>
        <location evidence="1">Extracellular space</location>
        <location evidence="1">Extracellular matrix</location>
        <location evidence="1">Basement membrane</location>
    </subcellularLocation>
</comment>
<comment type="caution">
    <text evidence="21">The sequence shown here is derived from an EMBL/GenBank/DDBJ whole genome shotgun (WGS) entry which is preliminary data.</text>
</comment>
<feature type="domain" description="Thyroglobulin type-1" evidence="19">
    <location>
        <begin position="1508"/>
        <end position="1577"/>
    </location>
</feature>
<feature type="disulfide bond" evidence="14">
    <location>
        <begin position="1318"/>
        <end position="1325"/>
    </location>
</feature>
<dbReference type="FunFam" id="2.120.10.30:FF:000241">
    <property type="entry name" value="Low-density lipoprotein receptor-related protein 6"/>
    <property type="match status" value="1"/>
</dbReference>
<dbReference type="CDD" id="cd00191">
    <property type="entry name" value="TY"/>
    <property type="match status" value="11"/>
</dbReference>
<dbReference type="InterPro" id="IPR011042">
    <property type="entry name" value="6-blade_b-propeller_TolB-like"/>
</dbReference>
<dbReference type="GO" id="GO:0005509">
    <property type="term" value="F:calcium ion binding"/>
    <property type="evidence" value="ECO:0007669"/>
    <property type="project" value="InterPro"/>
</dbReference>
<dbReference type="InterPro" id="IPR006605">
    <property type="entry name" value="G2_nidogen/fibulin_G2F"/>
</dbReference>
<dbReference type="FunFam" id="2.10.25.10:FF:000038">
    <property type="entry name" value="Fibrillin 2"/>
    <property type="match status" value="1"/>
</dbReference>
<dbReference type="InterPro" id="IPR000716">
    <property type="entry name" value="Thyroglobulin_1"/>
</dbReference>
<feature type="domain" description="Thyroglobulin type-1" evidence="19">
    <location>
        <begin position="1432"/>
        <end position="1501"/>
    </location>
</feature>
<dbReference type="CDD" id="cd00255">
    <property type="entry name" value="nidG2"/>
    <property type="match status" value="1"/>
</dbReference>
<evidence type="ECO:0000256" key="11">
    <source>
        <dbReference type="ARBA" id="ARBA00023180"/>
    </source>
</evidence>
<dbReference type="FunFam" id="2.10.25.10:FF:000139">
    <property type="entry name" value="Fibulin-1"/>
    <property type="match status" value="1"/>
</dbReference>
<name>A0A3N0XXF9_ANAGA</name>
<dbReference type="PROSITE" id="PS50993">
    <property type="entry name" value="NIDOGEN_G2"/>
    <property type="match status" value="1"/>
</dbReference>
<feature type="domain" description="Thyroglobulin type-1" evidence="19">
    <location>
        <begin position="1128"/>
        <end position="1197"/>
    </location>
</feature>
<dbReference type="SUPFAM" id="SSF57610">
    <property type="entry name" value="Thyroglobulin type-1 domain"/>
    <property type="match status" value="11"/>
</dbReference>
<keyword evidence="9" id="KW-0130">Cell adhesion</keyword>
<keyword evidence="4 12" id="KW-0245">EGF-like domain</keyword>
<feature type="domain" description="Thyroglobulin type-1" evidence="19">
    <location>
        <begin position="1052"/>
        <end position="1121"/>
    </location>
</feature>
<feature type="region of interest" description="Disordered" evidence="15">
    <location>
        <begin position="1260"/>
        <end position="1282"/>
    </location>
</feature>
<evidence type="ECO:0000313" key="21">
    <source>
        <dbReference type="EMBL" id="ROJ78762.1"/>
    </source>
</evidence>
<dbReference type="InterPro" id="IPR051950">
    <property type="entry name" value="Dev_reg/Prot_inhib"/>
</dbReference>
<feature type="region of interest" description="Disordered" evidence="15">
    <location>
        <begin position="1184"/>
        <end position="1206"/>
    </location>
</feature>
<dbReference type="PANTHER" id="PTHR12352:SF3">
    <property type="entry name" value="NIDOGEN-2"/>
    <property type="match status" value="1"/>
</dbReference>
<feature type="repeat" description="LDL-receptor class B" evidence="13">
    <location>
        <begin position="1804"/>
        <end position="1847"/>
    </location>
</feature>
<evidence type="ECO:0000256" key="10">
    <source>
        <dbReference type="ARBA" id="ARBA00023157"/>
    </source>
</evidence>
<dbReference type="GO" id="GO:0030855">
    <property type="term" value="P:epithelial cell differentiation"/>
    <property type="evidence" value="ECO:0007669"/>
    <property type="project" value="UniProtKB-ARBA"/>
</dbReference>
<feature type="domain" description="Thyroglobulin type-1" evidence="19">
    <location>
        <begin position="976"/>
        <end position="1045"/>
    </location>
</feature>
<feature type="region of interest" description="Disordered" evidence="15">
    <location>
        <begin position="965"/>
        <end position="991"/>
    </location>
</feature>
<reference evidence="21 22" key="1">
    <citation type="submission" date="2018-10" db="EMBL/GenBank/DDBJ databases">
        <title>Genome assembly for a Yunnan-Guizhou Plateau 3E fish, Anabarilius grahami (Regan), and its evolutionary and genetic applications.</title>
        <authorList>
            <person name="Jiang W."/>
        </authorList>
    </citation>
    <scope>NUCLEOTIDE SEQUENCE [LARGE SCALE GENOMIC DNA]</scope>
    <source>
        <strain evidence="21">AG-KIZ</strain>
        <tissue evidence="21">Muscle</tissue>
    </source>
</reference>
<dbReference type="SUPFAM" id="SSF63825">
    <property type="entry name" value="YWTD domain"/>
    <property type="match status" value="1"/>
</dbReference>
<evidence type="ECO:0000256" key="2">
    <source>
        <dbReference type="ARBA" id="ARBA00022525"/>
    </source>
</evidence>
<evidence type="ECO:0000256" key="9">
    <source>
        <dbReference type="ARBA" id="ARBA00022889"/>
    </source>
</evidence>
<proteinExistence type="predicted"/>
<keyword evidence="22" id="KW-1185">Reference proteome</keyword>
<dbReference type="SUPFAM" id="SSF57184">
    <property type="entry name" value="Growth factor receptor domain"/>
    <property type="match status" value="1"/>
</dbReference>
<dbReference type="InterPro" id="IPR003886">
    <property type="entry name" value="NIDO_dom"/>
</dbReference>
<dbReference type="SMART" id="SM00179">
    <property type="entry name" value="EGF_CA"/>
    <property type="match status" value="4"/>
</dbReference>
<dbReference type="Pfam" id="PF06119">
    <property type="entry name" value="NIDO"/>
    <property type="match status" value="1"/>
</dbReference>
<evidence type="ECO:0000259" key="20">
    <source>
        <dbReference type="PROSITE" id="PS51220"/>
    </source>
</evidence>
<dbReference type="PROSITE" id="PS50026">
    <property type="entry name" value="EGF_3"/>
    <property type="match status" value="4"/>
</dbReference>
<comment type="caution">
    <text evidence="12">Lacks conserved residue(s) required for the propagation of feature annotation.</text>
</comment>
<dbReference type="SMART" id="SM00211">
    <property type="entry name" value="TY"/>
    <property type="match status" value="11"/>
</dbReference>
<evidence type="ECO:0000256" key="13">
    <source>
        <dbReference type="PROSITE-ProRule" id="PRU00461"/>
    </source>
</evidence>
<keyword evidence="7" id="KW-0106">Calcium</keyword>
<dbReference type="GO" id="GO:0005604">
    <property type="term" value="C:basement membrane"/>
    <property type="evidence" value="ECO:0007669"/>
    <property type="project" value="UniProtKB-SubCell"/>
</dbReference>
<dbReference type="PROSITE" id="PS00010">
    <property type="entry name" value="ASX_HYDROXYL"/>
    <property type="match status" value="2"/>
</dbReference>
<feature type="region of interest" description="Disordered" evidence="15">
    <location>
        <begin position="298"/>
        <end position="326"/>
    </location>
</feature>
<feature type="domain" description="NIDO" evidence="20">
    <location>
        <begin position="100"/>
        <end position="267"/>
    </location>
</feature>
<dbReference type="CDD" id="cd00054">
    <property type="entry name" value="EGF_CA"/>
    <property type="match status" value="2"/>
</dbReference>
<keyword evidence="3" id="KW-0272">Extracellular matrix</keyword>
<dbReference type="InterPro" id="IPR009017">
    <property type="entry name" value="GFP"/>
</dbReference>
<dbReference type="Pfam" id="PF12947">
    <property type="entry name" value="EGF_3"/>
    <property type="match status" value="2"/>
</dbReference>
<dbReference type="Proteomes" id="UP000281406">
    <property type="component" value="Unassembled WGS sequence"/>
</dbReference>
<dbReference type="InterPro" id="IPR009030">
    <property type="entry name" value="Growth_fac_rcpt_cys_sf"/>
</dbReference>
<dbReference type="SMART" id="SM00539">
    <property type="entry name" value="NIDO"/>
    <property type="match status" value="1"/>
</dbReference>
<feature type="domain" description="Thyroglobulin type-1" evidence="19">
    <location>
        <begin position="1356"/>
        <end position="1425"/>
    </location>
</feature>
<feature type="disulfide bond" evidence="14">
    <location>
        <begin position="1394"/>
        <end position="1401"/>
    </location>
</feature>
<feature type="region of interest" description="Disordered" evidence="15">
    <location>
        <begin position="1412"/>
        <end position="1449"/>
    </location>
</feature>
<keyword evidence="11" id="KW-0325">Glycoprotein</keyword>
<evidence type="ECO:0000256" key="14">
    <source>
        <dbReference type="PROSITE-ProRule" id="PRU00500"/>
    </source>
</evidence>